<evidence type="ECO:0000313" key="7">
    <source>
        <dbReference type="RefSeq" id="XP_017343761.1"/>
    </source>
</evidence>
<dbReference type="RefSeq" id="XP_017343761.1">
    <property type="nucleotide sequence ID" value="XM_017488272.3"/>
</dbReference>
<feature type="signal peptide" evidence="5">
    <location>
        <begin position="1"/>
        <end position="23"/>
    </location>
</feature>
<evidence type="ECO:0000256" key="5">
    <source>
        <dbReference type="SAM" id="SignalP"/>
    </source>
</evidence>
<accession>A0A2D0SMP2</accession>
<keyword evidence="3" id="KW-0964">Secreted</keyword>
<organism evidence="6 7">
    <name type="scientific">Ictalurus punctatus</name>
    <name type="common">Channel catfish</name>
    <name type="synonym">Silurus punctatus</name>
    <dbReference type="NCBI Taxonomy" id="7998"/>
    <lineage>
        <taxon>Eukaryota</taxon>
        <taxon>Metazoa</taxon>
        <taxon>Chordata</taxon>
        <taxon>Craniata</taxon>
        <taxon>Vertebrata</taxon>
        <taxon>Euteleostomi</taxon>
        <taxon>Actinopterygii</taxon>
        <taxon>Neopterygii</taxon>
        <taxon>Teleostei</taxon>
        <taxon>Ostariophysi</taxon>
        <taxon>Siluriformes</taxon>
        <taxon>Ictaluridae</taxon>
        <taxon>Ictalurus</taxon>
    </lineage>
</organism>
<gene>
    <name evidence="7" type="primary">LOC108276526</name>
</gene>
<keyword evidence="4" id="KW-1015">Disulfide bond</keyword>
<dbReference type="PANTHER" id="PTHR10500">
    <property type="entry name" value="BETA-MICROSEMINOPROTEIN"/>
    <property type="match status" value="1"/>
</dbReference>
<name>A0A2D0SMP2_ICTPU</name>
<protein>
    <submittedName>
        <fullName evidence="7">Beta-microseminoprotein</fullName>
    </submittedName>
</protein>
<dbReference type="Pfam" id="PF05825">
    <property type="entry name" value="PSP94"/>
    <property type="match status" value="1"/>
</dbReference>
<dbReference type="Gene3D" id="2.60.40.1900">
    <property type="entry name" value="Beta-microseminoprotein (PSP94) domain"/>
    <property type="match status" value="1"/>
</dbReference>
<evidence type="ECO:0000256" key="1">
    <source>
        <dbReference type="ARBA" id="ARBA00004613"/>
    </source>
</evidence>
<comment type="subcellular location">
    <subcellularLocation>
        <location evidence="1">Secreted</location>
    </subcellularLocation>
</comment>
<reference evidence="6" key="1">
    <citation type="journal article" date="2016" name="Nat. Commun.">
        <title>The channel catfish genome sequence provides insights into the evolution of scale formation in teleosts.</title>
        <authorList>
            <person name="Liu Z."/>
            <person name="Liu S."/>
            <person name="Yao J."/>
            <person name="Bao L."/>
            <person name="Zhang J."/>
            <person name="Li Y."/>
            <person name="Jiang C."/>
            <person name="Sun L."/>
            <person name="Wang R."/>
            <person name="Zhang Y."/>
            <person name="Zhou T."/>
            <person name="Zeng Q."/>
            <person name="Fu Q."/>
            <person name="Gao S."/>
            <person name="Li N."/>
            <person name="Koren S."/>
            <person name="Jiang Y."/>
            <person name="Zimin A."/>
            <person name="Xu P."/>
            <person name="Phillippy A.M."/>
            <person name="Geng X."/>
            <person name="Song L."/>
            <person name="Sun F."/>
            <person name="Li C."/>
            <person name="Wang X."/>
            <person name="Chen A."/>
            <person name="Jin Y."/>
            <person name="Yuan Z."/>
            <person name="Yang Y."/>
            <person name="Tan S."/>
            <person name="Peatman E."/>
            <person name="Lu J."/>
            <person name="Qin Z."/>
            <person name="Dunham R."/>
            <person name="Li Z."/>
            <person name="Sonstegard T."/>
            <person name="Feng J."/>
            <person name="Danzmann R.G."/>
            <person name="Schroeder S."/>
            <person name="Scheffler B."/>
            <person name="Duke M.V."/>
            <person name="Ballard L."/>
            <person name="Kucuktas H."/>
            <person name="Kaltenboeck L."/>
            <person name="Liu H."/>
            <person name="Armbruster J."/>
            <person name="Xie Y."/>
            <person name="Kirby M.L."/>
            <person name="Tian Y."/>
            <person name="Flanagan M.E."/>
            <person name="Mu W."/>
            <person name="Waldbieser G.C."/>
        </authorList>
    </citation>
    <scope>NUCLEOTIDE SEQUENCE [LARGE SCALE GENOMIC DNA]</scope>
    <source>
        <strain evidence="6">SDA103</strain>
    </source>
</reference>
<keyword evidence="5" id="KW-0732">Signal</keyword>
<feature type="chain" id="PRO_5012271500" evidence="5">
    <location>
        <begin position="24"/>
        <end position="109"/>
    </location>
</feature>
<comment type="similarity">
    <text evidence="2">Belongs to the beta-microseminoprotein family.</text>
</comment>
<proteinExistence type="inferred from homology"/>
<dbReference type="Proteomes" id="UP000221080">
    <property type="component" value="Chromosome 16"/>
</dbReference>
<evidence type="ECO:0000256" key="2">
    <source>
        <dbReference type="ARBA" id="ARBA00010352"/>
    </source>
</evidence>
<evidence type="ECO:0000256" key="3">
    <source>
        <dbReference type="ARBA" id="ARBA00022525"/>
    </source>
</evidence>
<sequence>MSMLKRSVFVGFVLLALVHVSHAACWSGRNNPGATHCLDPVDETLHPVGSRWTNSECVKCSCNANSLSCCHGWPTGTTKGCIIEYDYEKCTYEIINLVDPSLPCGAAGK</sequence>
<dbReference type="KEGG" id="ipu:108276526"/>
<keyword evidence="6" id="KW-1185">Reference proteome</keyword>
<dbReference type="GO" id="GO:0005576">
    <property type="term" value="C:extracellular region"/>
    <property type="evidence" value="ECO:0007669"/>
    <property type="project" value="UniProtKB-SubCell"/>
</dbReference>
<reference evidence="7" key="2">
    <citation type="submission" date="2025-08" db="UniProtKB">
        <authorList>
            <consortium name="RefSeq"/>
        </authorList>
    </citation>
    <scope>IDENTIFICATION</scope>
    <source>
        <tissue evidence="7">Blood</tissue>
    </source>
</reference>
<dbReference type="GeneID" id="108276526"/>
<dbReference type="AlphaFoldDB" id="A0A2D0SMP2"/>
<dbReference type="InterPro" id="IPR008735">
    <property type="entry name" value="PSP94"/>
</dbReference>
<evidence type="ECO:0000256" key="4">
    <source>
        <dbReference type="ARBA" id="ARBA00023157"/>
    </source>
</evidence>
<dbReference type="OrthoDB" id="6076852at2759"/>
<evidence type="ECO:0000313" key="6">
    <source>
        <dbReference type="Proteomes" id="UP000221080"/>
    </source>
</evidence>
<dbReference type="PANTHER" id="PTHR10500:SF7">
    <property type="entry name" value="BETA-MICROSEMINOPROTEIN"/>
    <property type="match status" value="1"/>
</dbReference>